<dbReference type="KEGG" id="nnu:104585935"/>
<evidence type="ECO:0000313" key="4">
    <source>
        <dbReference type="RefSeq" id="XP_010241284.1"/>
    </source>
</evidence>
<name>A0A1U7Z264_NELNU</name>
<keyword evidence="2" id="KW-0812">Transmembrane</keyword>
<proteinExistence type="predicted"/>
<dbReference type="AlphaFoldDB" id="A0A1U7Z264"/>
<feature type="transmembrane region" description="Helical" evidence="2">
    <location>
        <begin position="120"/>
        <end position="143"/>
    </location>
</feature>
<dbReference type="GeneID" id="104585935"/>
<keyword evidence="3" id="KW-1185">Reference proteome</keyword>
<dbReference type="InParanoid" id="A0A1U7Z264"/>
<evidence type="ECO:0000313" key="3">
    <source>
        <dbReference type="Proteomes" id="UP000189703"/>
    </source>
</evidence>
<keyword evidence="2" id="KW-0472">Membrane</keyword>
<organism evidence="3 4">
    <name type="scientific">Nelumbo nucifera</name>
    <name type="common">Sacred lotus</name>
    <dbReference type="NCBI Taxonomy" id="4432"/>
    <lineage>
        <taxon>Eukaryota</taxon>
        <taxon>Viridiplantae</taxon>
        <taxon>Streptophyta</taxon>
        <taxon>Embryophyta</taxon>
        <taxon>Tracheophyta</taxon>
        <taxon>Spermatophyta</taxon>
        <taxon>Magnoliopsida</taxon>
        <taxon>Proteales</taxon>
        <taxon>Nelumbonaceae</taxon>
        <taxon>Nelumbo</taxon>
    </lineage>
</organism>
<dbReference type="PANTHER" id="PTHR46631:SF4">
    <property type="entry name" value="OS06G0359400 PROTEIN"/>
    <property type="match status" value="1"/>
</dbReference>
<evidence type="ECO:0000256" key="1">
    <source>
        <dbReference type="SAM" id="MobiDB-lite"/>
    </source>
</evidence>
<dbReference type="Proteomes" id="UP000189703">
    <property type="component" value="Unplaced"/>
</dbReference>
<feature type="transmembrane region" description="Helical" evidence="2">
    <location>
        <begin position="155"/>
        <end position="174"/>
    </location>
</feature>
<accession>A0A1U7Z264</accession>
<dbReference type="FunCoup" id="A0A1U7Z264">
    <property type="interactions" value="2942"/>
</dbReference>
<dbReference type="OMA" id="QMPDADE"/>
<dbReference type="InterPro" id="IPR044804">
    <property type="entry name" value="Ribosomal_eL20z-like"/>
</dbReference>
<dbReference type="RefSeq" id="XP_010241284.1">
    <property type="nucleotide sequence ID" value="XM_010242982.1"/>
</dbReference>
<dbReference type="eggNOG" id="ENOG502S1S5">
    <property type="taxonomic scope" value="Eukaryota"/>
</dbReference>
<gene>
    <name evidence="4" type="primary">LOC104585935</name>
</gene>
<reference evidence="4" key="1">
    <citation type="submission" date="2025-08" db="UniProtKB">
        <authorList>
            <consortium name="RefSeq"/>
        </authorList>
    </citation>
    <scope>IDENTIFICATION</scope>
</reference>
<keyword evidence="2" id="KW-1133">Transmembrane helix</keyword>
<dbReference type="PANTHER" id="PTHR46631">
    <property type="entry name" value="60S RIBOSOMAL PROTEIN L18A-LIKE"/>
    <property type="match status" value="1"/>
</dbReference>
<sequence>MIEEGKSKGLVGDRSQPQQQYYGTFQGVPNYSQPAMGFPQPVPPPGASAPSAPLYHDSSASPYHGPSAPPYHGPSAPPYHLPPAPAYYAHGYQTVPGYAIAEGRPIRERRLPCCGIGCGWFLFIIGFFLAAIPWYVGAFVLLFVRTMDYREKPGYIACTIAAILASIAAIIGATEGTQSR</sequence>
<dbReference type="OrthoDB" id="1304551at2759"/>
<protein>
    <submittedName>
        <fullName evidence="4">60S ribosomal protein L18a-like protein</fullName>
    </submittedName>
</protein>
<evidence type="ECO:0000256" key="2">
    <source>
        <dbReference type="SAM" id="Phobius"/>
    </source>
</evidence>
<feature type="compositionally biased region" description="Polar residues" evidence="1">
    <location>
        <begin position="15"/>
        <end position="32"/>
    </location>
</feature>
<feature type="region of interest" description="Disordered" evidence="1">
    <location>
        <begin position="1"/>
        <end position="52"/>
    </location>
</feature>